<keyword evidence="16" id="KW-0137">Centromere</keyword>
<keyword evidence="15" id="KW-0131">Cell cycle</keyword>
<keyword evidence="11" id="KW-0159">Chromosome partition</keyword>
<name>A0AAQ4QWF7_GASAC</name>
<reference evidence="20 21" key="1">
    <citation type="journal article" date="2021" name="G3 (Bethesda)">
        <title>Improved contiguity of the threespine stickleback genome using long-read sequencing.</title>
        <authorList>
            <person name="Nath S."/>
            <person name="Shaw D.E."/>
            <person name="White M.A."/>
        </authorList>
    </citation>
    <scope>NUCLEOTIDE SEQUENCE [LARGE SCALE GENOMIC DNA]</scope>
    <source>
        <strain evidence="20 21">Lake Benthic</strain>
    </source>
</reference>
<dbReference type="KEGG" id="gat:120808683"/>
<evidence type="ECO:0000256" key="7">
    <source>
        <dbReference type="ARBA" id="ARBA00022490"/>
    </source>
</evidence>
<dbReference type="PANTHER" id="PTHR13142">
    <property type="entry name" value="INNER CENTROMERE PROTEIN"/>
    <property type="match status" value="1"/>
</dbReference>
<feature type="region of interest" description="Disordered" evidence="17">
    <location>
        <begin position="675"/>
        <end position="694"/>
    </location>
</feature>
<evidence type="ECO:0000256" key="1">
    <source>
        <dbReference type="ARBA" id="ARBA00004123"/>
    </source>
</evidence>
<keyword evidence="7" id="KW-0963">Cytoplasm</keyword>
<evidence type="ECO:0000256" key="3">
    <source>
        <dbReference type="ARBA" id="ARBA00004214"/>
    </source>
</evidence>
<dbReference type="GO" id="GO:0030496">
    <property type="term" value="C:midbody"/>
    <property type="evidence" value="ECO:0007669"/>
    <property type="project" value="UniProtKB-SubCell"/>
</dbReference>
<feature type="compositionally biased region" description="Basic residues" evidence="17">
    <location>
        <begin position="82"/>
        <end position="92"/>
    </location>
</feature>
<dbReference type="Gene3D" id="1.20.5.3600">
    <property type="match status" value="1"/>
</dbReference>
<evidence type="ECO:0000256" key="16">
    <source>
        <dbReference type="ARBA" id="ARBA00023328"/>
    </source>
</evidence>
<evidence type="ECO:0000256" key="10">
    <source>
        <dbReference type="ARBA" id="ARBA00022776"/>
    </source>
</evidence>
<feature type="domain" description="Chromosome passenger complex (CPC) protein INCENP N-terminal" evidence="19">
    <location>
        <begin position="6"/>
        <end position="41"/>
    </location>
</feature>
<accession>A0AAQ4QWF7</accession>
<keyword evidence="10" id="KW-0498">Mitosis</keyword>
<evidence type="ECO:0000313" key="21">
    <source>
        <dbReference type="Proteomes" id="UP000007635"/>
    </source>
</evidence>
<reference evidence="20" key="2">
    <citation type="submission" date="2025-08" db="UniProtKB">
        <authorList>
            <consortium name="Ensembl"/>
        </authorList>
    </citation>
    <scope>IDENTIFICATION</scope>
</reference>
<evidence type="ECO:0000256" key="11">
    <source>
        <dbReference type="ARBA" id="ARBA00022829"/>
    </source>
</evidence>
<evidence type="ECO:0000256" key="5">
    <source>
        <dbReference type="ARBA" id="ARBA00010042"/>
    </source>
</evidence>
<feature type="region of interest" description="Disordered" evidence="17">
    <location>
        <begin position="362"/>
        <end position="414"/>
    </location>
</feature>
<dbReference type="PANTHER" id="PTHR13142:SF1">
    <property type="entry name" value="INNER CENTROMERE PROTEIN"/>
    <property type="match status" value="1"/>
</dbReference>
<evidence type="ECO:0000256" key="2">
    <source>
        <dbReference type="ARBA" id="ARBA00004186"/>
    </source>
</evidence>
<evidence type="ECO:0000256" key="9">
    <source>
        <dbReference type="ARBA" id="ARBA00022701"/>
    </source>
</evidence>
<evidence type="ECO:0000256" key="14">
    <source>
        <dbReference type="ARBA" id="ARBA00023242"/>
    </source>
</evidence>
<evidence type="ECO:0000256" key="4">
    <source>
        <dbReference type="ARBA" id="ARBA00004629"/>
    </source>
</evidence>
<dbReference type="GO" id="GO:0000281">
    <property type="term" value="P:mitotic cytokinesis"/>
    <property type="evidence" value="ECO:0007669"/>
    <property type="project" value="TreeGrafter"/>
</dbReference>
<evidence type="ECO:0000256" key="15">
    <source>
        <dbReference type="ARBA" id="ARBA00023306"/>
    </source>
</evidence>
<dbReference type="GO" id="GO:0051257">
    <property type="term" value="P:meiotic spindle midzone assembly"/>
    <property type="evidence" value="ECO:0007669"/>
    <property type="project" value="TreeGrafter"/>
</dbReference>
<reference evidence="20" key="3">
    <citation type="submission" date="2025-09" db="UniProtKB">
        <authorList>
            <consortium name="Ensembl"/>
        </authorList>
    </citation>
    <scope>IDENTIFICATION</scope>
</reference>
<keyword evidence="6" id="KW-0158">Chromosome</keyword>
<dbReference type="GeneID" id="120808683"/>
<feature type="compositionally biased region" description="Basic and acidic residues" evidence="17">
    <location>
        <begin position="551"/>
        <end position="633"/>
    </location>
</feature>
<feature type="region of interest" description="Disordered" evidence="17">
    <location>
        <begin position="49"/>
        <end position="97"/>
    </location>
</feature>
<dbReference type="AlphaFoldDB" id="A0AAQ4QWF7"/>
<feature type="compositionally biased region" description="Polar residues" evidence="17">
    <location>
        <begin position="112"/>
        <end position="122"/>
    </location>
</feature>
<comment type="subcellular location">
    <subcellularLocation>
        <location evidence="4">Chromosome</location>
        <location evidence="4">Centromere</location>
        <location evidence="4">Kinetochore</location>
    </subcellularLocation>
    <subcellularLocation>
        <location evidence="2">Cytoplasm</location>
        <location evidence="2">Cytoskeleton</location>
        <location evidence="2">Spindle</location>
    </subcellularLocation>
    <subcellularLocation>
        <location evidence="3">Midbody</location>
    </subcellularLocation>
    <subcellularLocation>
        <location evidence="1">Nucleus</location>
    </subcellularLocation>
</comment>
<feature type="region of interest" description="Disordered" evidence="17">
    <location>
        <begin position="112"/>
        <end position="152"/>
    </location>
</feature>
<dbReference type="GO" id="GO:0005634">
    <property type="term" value="C:nucleus"/>
    <property type="evidence" value="ECO:0007669"/>
    <property type="project" value="UniProtKB-SubCell"/>
</dbReference>
<evidence type="ECO:0000256" key="6">
    <source>
        <dbReference type="ARBA" id="ARBA00022454"/>
    </source>
</evidence>
<keyword evidence="8" id="KW-0132">Cell division</keyword>
<feature type="region of interest" description="Disordered" evidence="17">
    <location>
        <begin position="478"/>
        <end position="633"/>
    </location>
</feature>
<dbReference type="GeneTree" id="ENSGT00730000111073"/>
<keyword evidence="13" id="KW-0206">Cytoskeleton</keyword>
<dbReference type="GO" id="GO:0032133">
    <property type="term" value="C:chromosome passenger complex"/>
    <property type="evidence" value="ECO:0007669"/>
    <property type="project" value="TreeGrafter"/>
</dbReference>
<dbReference type="InterPro" id="IPR022006">
    <property type="entry name" value="INCENP_N"/>
</dbReference>
<comment type="similarity">
    <text evidence="5">Belongs to the INCENP family.</text>
</comment>
<evidence type="ECO:0008006" key="22">
    <source>
        <dbReference type="Google" id="ProtNLM"/>
    </source>
</evidence>
<dbReference type="Gene3D" id="6.10.250.2990">
    <property type="match status" value="1"/>
</dbReference>
<protein>
    <recommendedName>
        <fullName evidence="22">Inner centromere protein ARK-binding domain-containing protein</fullName>
    </recommendedName>
</protein>
<dbReference type="Pfam" id="PF12178">
    <property type="entry name" value="INCENP_N"/>
    <property type="match status" value="1"/>
</dbReference>
<feature type="compositionally biased region" description="Low complexity" evidence="17">
    <location>
        <begin position="682"/>
        <end position="694"/>
    </location>
</feature>
<feature type="domain" description="Inner centromere protein ARK-binding" evidence="18">
    <location>
        <begin position="753"/>
        <end position="809"/>
    </location>
</feature>
<dbReference type="GO" id="GO:0000776">
    <property type="term" value="C:kinetochore"/>
    <property type="evidence" value="ECO:0007669"/>
    <property type="project" value="UniProtKB-KW"/>
</dbReference>
<proteinExistence type="inferred from homology"/>
<organism evidence="20 21">
    <name type="scientific">Gasterosteus aculeatus aculeatus</name>
    <name type="common">three-spined stickleback</name>
    <dbReference type="NCBI Taxonomy" id="481459"/>
    <lineage>
        <taxon>Eukaryota</taxon>
        <taxon>Metazoa</taxon>
        <taxon>Chordata</taxon>
        <taxon>Craniata</taxon>
        <taxon>Vertebrata</taxon>
        <taxon>Euteleostomi</taxon>
        <taxon>Actinopterygii</taxon>
        <taxon>Neopterygii</taxon>
        <taxon>Teleostei</taxon>
        <taxon>Neoteleostei</taxon>
        <taxon>Acanthomorphata</taxon>
        <taxon>Eupercaria</taxon>
        <taxon>Perciformes</taxon>
        <taxon>Cottioidei</taxon>
        <taxon>Gasterosteales</taxon>
        <taxon>Gasterosteidae</taxon>
        <taxon>Gasterosteus</taxon>
    </lineage>
</organism>
<dbReference type="GO" id="GO:0051310">
    <property type="term" value="P:metaphase chromosome alignment"/>
    <property type="evidence" value="ECO:0007669"/>
    <property type="project" value="TreeGrafter"/>
</dbReference>
<dbReference type="InterPro" id="IPR005635">
    <property type="entry name" value="Inner_centromere_prot_ARK-bd"/>
</dbReference>
<feature type="compositionally biased region" description="Basic and acidic residues" evidence="17">
    <location>
        <begin position="478"/>
        <end position="544"/>
    </location>
</feature>
<evidence type="ECO:0000256" key="12">
    <source>
        <dbReference type="ARBA" id="ARBA00022838"/>
    </source>
</evidence>
<evidence type="ECO:0000256" key="13">
    <source>
        <dbReference type="ARBA" id="ARBA00023212"/>
    </source>
</evidence>
<dbReference type="Ensembl" id="ENSGACT00000030402.1">
    <property type="protein sequence ID" value="ENSGACP00000055669.1"/>
    <property type="gene ID" value="ENSGACG00000005590.2"/>
</dbReference>
<dbReference type="GO" id="GO:0005874">
    <property type="term" value="C:microtubule"/>
    <property type="evidence" value="ECO:0007669"/>
    <property type="project" value="UniProtKB-KW"/>
</dbReference>
<evidence type="ECO:0000313" key="20">
    <source>
        <dbReference type="Ensembl" id="ENSGACP00000055669.1"/>
    </source>
</evidence>
<evidence type="ECO:0000256" key="8">
    <source>
        <dbReference type="ARBA" id="ARBA00022618"/>
    </source>
</evidence>
<keyword evidence="14" id="KW-0539">Nucleus</keyword>
<dbReference type="Pfam" id="PF03941">
    <property type="entry name" value="INCENP_ARK-bind"/>
    <property type="match status" value="1"/>
</dbReference>
<dbReference type="RefSeq" id="XP_040017685.1">
    <property type="nucleotide sequence ID" value="XM_040161751.1"/>
</dbReference>
<keyword evidence="21" id="KW-1185">Reference proteome</keyword>
<feature type="region of interest" description="Disordered" evidence="17">
    <location>
        <begin position="729"/>
        <end position="774"/>
    </location>
</feature>
<evidence type="ECO:0000256" key="17">
    <source>
        <dbReference type="SAM" id="MobiDB-lite"/>
    </source>
</evidence>
<sequence length="833" mass="94327">MNSVQSSVRSLMQLFDGKAQEFTNDIITVHMVWLEEIQQEANRMFSREFNAEPELMPKTPSQKKNSRRKRVSLGHQEENQARRRFSKGKRSNLRGSSVKSLHFIAEEETISTSEANATTQPKRATRKNKQTTAAVPEDVSHSGSPTEDVQNKKPELVAEKEVDEINKVNDAEDELLHRGTSPRTPPAIPSPEIVVSISSSERLSAEGVISRLPLSPGRSAAKIAIAGAAPSSRRSSVRCSLKLRHSLAGLRHSMTQESVRRASRRSMLKRKVSRMGNSVCSSNVDEESCADSAEEAHKESMLDAVSVDTEDHAAAQEWKEMPEIQVNPSPRLSIGRVTRSVAATSAALAPLPLFSTEQRVLTPGKTTVTEKPTPVSGPKSRQSTKRKAPDTVEESPTKRRSPPKKSQSAMRPNMKSFLHTVQKNQMLMMTPNSLGRSAVIKSFIKHTTPLKIDPKLSVGIVTKERHKLEALKRKQELEEERMKKMDDEKKRKQDELKRKRDERLRRVFEAKVKEEQREEEKKKRIEQKMAQVEKNDKRMADDKAKKKVAVKRQEDVEQKKKLEEEAKKKKIQQAEEEKRQQESLAKKKAEEEEQRARKMAEARRALEQKREQERELEREREQLAAAERERVEKEKAVALQRELERAAREKERRELEEKKKALEKILEERQRLAAEEREAAAKKAAAAAAASAQAASYLNTTVDIERSVMSTPVGKGGGLNVTVDIEKSPQSYSITPKGGNKTLPKSVEDYGMDQNSDDSTDDESAPRKPIPSWAEGHHLQQIIMKQYFNPPDLDSFFGIVEPPKLENIFYKSKPRYFKRTSSAVWHSPPIGSK</sequence>
<keyword evidence="9" id="KW-0493">Microtubule</keyword>
<dbReference type="GO" id="GO:1990385">
    <property type="term" value="C:meiotic spindle midzone"/>
    <property type="evidence" value="ECO:0007669"/>
    <property type="project" value="TreeGrafter"/>
</dbReference>
<keyword evidence="12" id="KW-0995">Kinetochore</keyword>
<dbReference type="Proteomes" id="UP000007635">
    <property type="component" value="Chromosome XIX"/>
</dbReference>
<evidence type="ECO:0000259" key="18">
    <source>
        <dbReference type="Pfam" id="PF03941"/>
    </source>
</evidence>
<evidence type="ECO:0000259" key="19">
    <source>
        <dbReference type="Pfam" id="PF12178"/>
    </source>
</evidence>